<protein>
    <recommendedName>
        <fullName evidence="9">Adenosylmethionine-8-amino-7-oxononanoate aminotransferase</fullName>
        <ecNumber evidence="9">2.6.1.62</ecNumber>
    </recommendedName>
    <alternativeName>
        <fullName evidence="9">7,8-diamino-pelargonic acid aminotransferase</fullName>
        <shortName evidence="9">DAPA AT</shortName>
        <shortName evidence="9">DAPA aminotransferase</shortName>
    </alternativeName>
    <alternativeName>
        <fullName evidence="9">7,8-diaminononanoate synthase</fullName>
        <shortName evidence="9">DANS</shortName>
    </alternativeName>
    <alternativeName>
        <fullName evidence="9">Diaminopelargonic acid synthase</fullName>
    </alternativeName>
</protein>
<dbReference type="NCBIfam" id="NF004624">
    <property type="entry name" value="PRK05964.1"/>
    <property type="match status" value="1"/>
</dbReference>
<dbReference type="CDD" id="cd00610">
    <property type="entry name" value="OAT_like"/>
    <property type="match status" value="1"/>
</dbReference>
<evidence type="ECO:0000256" key="5">
    <source>
        <dbReference type="ARBA" id="ARBA00022691"/>
    </source>
</evidence>
<evidence type="ECO:0000256" key="7">
    <source>
        <dbReference type="ARBA" id="ARBA00022898"/>
    </source>
</evidence>
<comment type="caution">
    <text evidence="10">The sequence shown here is derived from an EMBL/GenBank/DDBJ whole genome shotgun (WGS) entry which is preliminary data.</text>
</comment>
<dbReference type="PANTHER" id="PTHR42684:SF3">
    <property type="entry name" value="ADENOSYLMETHIONINE-8-AMINO-7-OXONONANOATE AMINOTRANSFERASE"/>
    <property type="match status" value="1"/>
</dbReference>
<comment type="pathway">
    <text evidence="2 9">Cofactor biosynthesis; biotin biosynthesis; 7,8-diaminononanoate from 8-amino-7-oxononanoate (SAM route): step 1/1.</text>
</comment>
<reference evidence="10 11" key="1">
    <citation type="submission" date="2015-11" db="EMBL/GenBank/DDBJ databases">
        <title>Solirubrum puertoriconensis gen. nov. an environmental bacteria isolated in Puerto Rico.</title>
        <authorList>
            <person name="Cuebas-Irizarry M.F."/>
            <person name="Montalvo-Rodriguez R."/>
        </authorList>
    </citation>
    <scope>NUCLEOTIDE SEQUENCE [LARGE SCALE GENOMIC DNA]</scope>
    <source>
        <strain evidence="10 11">MC1A</strain>
    </source>
</reference>
<dbReference type="SUPFAM" id="SSF53383">
    <property type="entry name" value="PLP-dependent transferases"/>
    <property type="match status" value="1"/>
</dbReference>
<feature type="binding site" evidence="9">
    <location>
        <position position="237"/>
    </location>
    <ligand>
        <name>pyridoxal 5'-phosphate</name>
        <dbReference type="ChEBI" id="CHEBI:597326"/>
    </ligand>
</feature>
<keyword evidence="11" id="KW-1185">Reference proteome</keyword>
<sequence length="442" mass="48583">MSLAQRDAAVLWHPYTQMQTAPLPIAVVRGEGAWLIAEDGTRYLDAVASWWVNLHGHAHPHITKRVSEQLATLEHVMFAGFTHPAAVELAEGLLQILPSTQNRVFYSDNGATSVEVAIKMALQYFHNLGQPERRTIIAFRDSYHGDTFGAMSVSARSAFTAPFAPLLFNVEFIDVPVRGREAEVIAQMASLAQRDDVAAFIFEPLVLGTAGMVMYEPEALDALLSICRRHDIFIIADEVMTGFGRTGRLFASDHLREQPDIMCLSKGLTGGTMALGVTSCSAAIYEAFLSSDRTKTFFHGHSYTANPVACTAGLASLDLLLAPESFADRERIAAAHAQFAKELHGLPGIREVRQLGTILAVEYAPDEATSYFSRLRDEFYALAVSRGVLLRPLGNIVYVLPPYCISNDELRLVYDTLLAMRELVLRAATETTPASIPEFPHD</sequence>
<evidence type="ECO:0000256" key="2">
    <source>
        <dbReference type="ARBA" id="ARBA00005063"/>
    </source>
</evidence>
<dbReference type="GO" id="GO:0005737">
    <property type="term" value="C:cytoplasm"/>
    <property type="evidence" value="ECO:0007669"/>
    <property type="project" value="UniProtKB-SubCell"/>
</dbReference>
<dbReference type="InterPro" id="IPR005814">
    <property type="entry name" value="Aminotrans_3"/>
</dbReference>
<dbReference type="Gene3D" id="3.40.640.10">
    <property type="entry name" value="Type I PLP-dependent aspartate aminotransferase-like (Major domain)"/>
    <property type="match status" value="1"/>
</dbReference>
<dbReference type="InterPro" id="IPR015422">
    <property type="entry name" value="PyrdxlP-dep_Trfase_small"/>
</dbReference>
<gene>
    <name evidence="9" type="primary">bioA</name>
    <name evidence="10" type="ORF">ASU33_12650</name>
</gene>
<dbReference type="InterPro" id="IPR005815">
    <property type="entry name" value="BioA"/>
</dbReference>
<comment type="similarity">
    <text evidence="9">Belongs to the class-III pyridoxal-phosphate-dependent aminotransferase family. BioA subfamily.</text>
</comment>
<dbReference type="Gene3D" id="3.90.1150.10">
    <property type="entry name" value="Aspartate Aminotransferase, domain 1"/>
    <property type="match status" value="1"/>
</dbReference>
<dbReference type="RefSeq" id="WP_059070843.1">
    <property type="nucleotide sequence ID" value="NZ_LNAL01000007.1"/>
</dbReference>
<proteinExistence type="inferred from homology"/>
<dbReference type="EMBL" id="LNAL01000007">
    <property type="protein sequence ID" value="KUG07217.1"/>
    <property type="molecule type" value="Genomic_DNA"/>
</dbReference>
<dbReference type="GO" id="GO:0004141">
    <property type="term" value="F:dethiobiotin synthase activity"/>
    <property type="evidence" value="ECO:0007669"/>
    <property type="project" value="TreeGrafter"/>
</dbReference>
<feature type="binding site" evidence="9">
    <location>
        <position position="143"/>
    </location>
    <ligand>
        <name>substrate</name>
    </ligand>
</feature>
<accession>A0A9X0HJW2</accession>
<dbReference type="InterPro" id="IPR015424">
    <property type="entry name" value="PyrdxlP-dep_Trfase"/>
</dbReference>
<evidence type="ECO:0000313" key="11">
    <source>
        <dbReference type="Proteomes" id="UP000054223"/>
    </source>
</evidence>
<dbReference type="GO" id="GO:0004015">
    <property type="term" value="F:adenosylmethionine-8-amino-7-oxononanoate transaminase activity"/>
    <property type="evidence" value="ECO:0007669"/>
    <property type="project" value="UniProtKB-UniRule"/>
</dbReference>
<dbReference type="HAMAP" id="MF_00834">
    <property type="entry name" value="BioA"/>
    <property type="match status" value="1"/>
</dbReference>
<evidence type="ECO:0000256" key="8">
    <source>
        <dbReference type="ARBA" id="ARBA00048449"/>
    </source>
</evidence>
<dbReference type="PROSITE" id="PS00600">
    <property type="entry name" value="AA_TRANSFER_CLASS_3"/>
    <property type="match status" value="1"/>
</dbReference>
<evidence type="ECO:0000313" key="10">
    <source>
        <dbReference type="EMBL" id="KUG07217.1"/>
    </source>
</evidence>
<feature type="binding site" evidence="9">
    <location>
        <begin position="110"/>
        <end position="111"/>
    </location>
    <ligand>
        <name>pyridoxal 5'-phosphate</name>
        <dbReference type="ChEBI" id="CHEBI:597326"/>
    </ligand>
</feature>
<feature type="site" description="Participates in the substrate recognition with KAPA and in a stacking interaction with the adenine ring of SAM" evidence="9">
    <location>
        <position position="15"/>
    </location>
</feature>
<dbReference type="PANTHER" id="PTHR42684">
    <property type="entry name" value="ADENOSYLMETHIONINE-8-AMINO-7-OXONONANOATE AMINOTRANSFERASE"/>
    <property type="match status" value="1"/>
</dbReference>
<comment type="function">
    <text evidence="9">Catalyzes the transfer of the alpha-amino group from S-adenosyl-L-methionine (SAM) to 7-keto-8-aminopelargonic acid (KAPA) to form 7,8-diaminopelargonic acid (DAPA). It is the only aminotransferase known to utilize SAM as an amino donor.</text>
</comment>
<keyword evidence="4 9" id="KW-0808">Transferase</keyword>
<keyword evidence="5 9" id="KW-0949">S-adenosyl-L-methionine</keyword>
<dbReference type="Pfam" id="PF00202">
    <property type="entry name" value="Aminotran_3"/>
    <property type="match status" value="1"/>
</dbReference>
<organism evidence="10 11">
    <name type="scientific">Solirubrum puertoriconensis</name>
    <dbReference type="NCBI Taxonomy" id="1751427"/>
    <lineage>
        <taxon>Bacteria</taxon>
        <taxon>Pseudomonadati</taxon>
        <taxon>Bacteroidota</taxon>
        <taxon>Cytophagia</taxon>
        <taxon>Cytophagales</taxon>
    </lineage>
</organism>
<dbReference type="InterPro" id="IPR015421">
    <property type="entry name" value="PyrdxlP-dep_Trfase_major"/>
</dbReference>
<dbReference type="Proteomes" id="UP000054223">
    <property type="component" value="Unassembled WGS sequence"/>
</dbReference>
<feature type="binding site" evidence="9">
    <location>
        <position position="300"/>
    </location>
    <ligand>
        <name>substrate</name>
    </ligand>
</feature>
<keyword evidence="9" id="KW-0963">Cytoplasm</keyword>
<dbReference type="GO" id="GO:0051537">
    <property type="term" value="F:2 iron, 2 sulfur cluster binding"/>
    <property type="evidence" value="ECO:0007669"/>
    <property type="project" value="UniProtKB-KW"/>
</dbReference>
<evidence type="ECO:0000256" key="1">
    <source>
        <dbReference type="ARBA" id="ARBA00001933"/>
    </source>
</evidence>
<feature type="binding site" evidence="9">
    <location>
        <position position="391"/>
    </location>
    <ligand>
        <name>substrate</name>
    </ligand>
</feature>
<comment type="cofactor">
    <cofactor evidence="1 9">
        <name>pyridoxal 5'-phosphate</name>
        <dbReference type="ChEBI" id="CHEBI:597326"/>
    </cofactor>
</comment>
<evidence type="ECO:0000256" key="9">
    <source>
        <dbReference type="HAMAP-Rule" id="MF_00834"/>
    </source>
</evidence>
<dbReference type="GO" id="GO:0030170">
    <property type="term" value="F:pyridoxal phosphate binding"/>
    <property type="evidence" value="ECO:0007669"/>
    <property type="project" value="UniProtKB-UniRule"/>
</dbReference>
<evidence type="ECO:0000256" key="3">
    <source>
        <dbReference type="ARBA" id="ARBA00022576"/>
    </source>
</evidence>
<keyword evidence="3 9" id="KW-0032">Aminotransferase</keyword>
<comment type="subcellular location">
    <subcellularLocation>
        <location evidence="9">Cytoplasm</location>
    </subcellularLocation>
</comment>
<dbReference type="NCBIfam" id="TIGR00508">
    <property type="entry name" value="bioA"/>
    <property type="match status" value="1"/>
</dbReference>
<dbReference type="FunFam" id="3.40.640.10:FF:000004">
    <property type="entry name" value="Acetylornithine aminotransferase"/>
    <property type="match status" value="1"/>
</dbReference>
<dbReference type="AlphaFoldDB" id="A0A9X0HJW2"/>
<dbReference type="GO" id="GO:0009102">
    <property type="term" value="P:biotin biosynthetic process"/>
    <property type="evidence" value="ECO:0007669"/>
    <property type="project" value="UniProtKB-UniRule"/>
</dbReference>
<name>A0A9X0HJW2_SOLP1</name>
<evidence type="ECO:0000256" key="4">
    <source>
        <dbReference type="ARBA" id="ARBA00022679"/>
    </source>
</evidence>
<evidence type="ECO:0000256" key="6">
    <source>
        <dbReference type="ARBA" id="ARBA00022756"/>
    </source>
</evidence>
<dbReference type="InterPro" id="IPR049704">
    <property type="entry name" value="Aminotrans_3_PPA_site"/>
</dbReference>
<comment type="subunit">
    <text evidence="9">Homodimer.</text>
</comment>
<feature type="binding site" evidence="9">
    <location>
        <position position="50"/>
    </location>
    <ligand>
        <name>substrate</name>
    </ligand>
</feature>
<feature type="binding site" evidence="9">
    <location>
        <begin position="301"/>
        <end position="302"/>
    </location>
    <ligand>
        <name>pyridoxal 5'-phosphate</name>
        <dbReference type="ChEBI" id="CHEBI:597326"/>
    </ligand>
</feature>
<dbReference type="OrthoDB" id="9762089at2"/>
<comment type="catalytic activity">
    <reaction evidence="8 9">
        <text>(8S)-8-amino-7-oxononanoate + S-adenosyl-L-methionine = S-adenosyl-4-methylsulfanyl-2-oxobutanoate + (7R,8S)-7,8-diammoniononanoate</text>
        <dbReference type="Rhea" id="RHEA:16861"/>
        <dbReference type="ChEBI" id="CHEBI:16490"/>
        <dbReference type="ChEBI" id="CHEBI:59789"/>
        <dbReference type="ChEBI" id="CHEBI:149468"/>
        <dbReference type="ChEBI" id="CHEBI:149469"/>
        <dbReference type="EC" id="2.6.1.62"/>
    </reaction>
</comment>
<dbReference type="EC" id="2.6.1.62" evidence="9"/>
<keyword evidence="6 9" id="KW-0093">Biotin biosynthesis</keyword>
<feature type="modified residue" description="N6-(pyridoxal phosphate)lysine" evidence="9">
    <location>
        <position position="266"/>
    </location>
</feature>
<keyword evidence="7 9" id="KW-0663">Pyridoxal phosphate</keyword>
<feature type="binding site" evidence="9">
    <location>
        <position position="266"/>
    </location>
    <ligand>
        <name>substrate</name>
    </ligand>
</feature>